<comment type="caution">
    <text evidence="2">The sequence shown here is derived from an EMBL/GenBank/DDBJ whole genome shotgun (WGS) entry which is preliminary data.</text>
</comment>
<name>X1GK54_9ZZZZ</name>
<feature type="coiled-coil region" evidence="1">
    <location>
        <begin position="1"/>
        <end position="28"/>
    </location>
</feature>
<sequence length="63" mass="7717">EEHIEKIKKEIKEKVHQLTKEDKKKLNELNEKVQEFLKSSKIRYWIKDKKVDRITKELKKVLG</sequence>
<dbReference type="EMBL" id="BARU01011161">
    <property type="protein sequence ID" value="GAH41969.1"/>
    <property type="molecule type" value="Genomic_DNA"/>
</dbReference>
<organism evidence="2">
    <name type="scientific">marine sediment metagenome</name>
    <dbReference type="NCBI Taxonomy" id="412755"/>
    <lineage>
        <taxon>unclassified sequences</taxon>
        <taxon>metagenomes</taxon>
        <taxon>ecological metagenomes</taxon>
    </lineage>
</organism>
<gene>
    <name evidence="2" type="ORF">S03H2_21041</name>
</gene>
<proteinExistence type="predicted"/>
<reference evidence="2" key="1">
    <citation type="journal article" date="2014" name="Front. Microbiol.">
        <title>High frequency of phylogenetically diverse reductive dehalogenase-homologous genes in deep subseafloor sedimentary metagenomes.</title>
        <authorList>
            <person name="Kawai M."/>
            <person name="Futagami T."/>
            <person name="Toyoda A."/>
            <person name="Takaki Y."/>
            <person name="Nishi S."/>
            <person name="Hori S."/>
            <person name="Arai W."/>
            <person name="Tsubouchi T."/>
            <person name="Morono Y."/>
            <person name="Uchiyama I."/>
            <person name="Ito T."/>
            <person name="Fujiyama A."/>
            <person name="Inagaki F."/>
            <person name="Takami H."/>
        </authorList>
    </citation>
    <scope>NUCLEOTIDE SEQUENCE</scope>
    <source>
        <strain evidence="2">Expedition CK06-06</strain>
    </source>
</reference>
<keyword evidence="1" id="KW-0175">Coiled coil</keyword>
<feature type="non-terminal residue" evidence="2">
    <location>
        <position position="1"/>
    </location>
</feature>
<evidence type="ECO:0000256" key="1">
    <source>
        <dbReference type="SAM" id="Coils"/>
    </source>
</evidence>
<accession>X1GK54</accession>
<dbReference type="AlphaFoldDB" id="X1GK54"/>
<protein>
    <submittedName>
        <fullName evidence="2">Uncharacterized protein</fullName>
    </submittedName>
</protein>
<evidence type="ECO:0000313" key="2">
    <source>
        <dbReference type="EMBL" id="GAH41969.1"/>
    </source>
</evidence>